<dbReference type="GeneID" id="117351109"/>
<keyword evidence="2 9" id="KW-0812">Transmembrane</keyword>
<proteinExistence type="predicted"/>
<keyword evidence="10" id="KW-1185">Reference proteome</keyword>
<evidence type="ECO:0000256" key="8">
    <source>
        <dbReference type="SAM" id="MobiDB-lite"/>
    </source>
</evidence>
<keyword evidence="7" id="KW-0325">Glycoprotein</keyword>
<protein>
    <submittedName>
        <fullName evidence="11">Podocalyxin-like protein 2 isoform X1</fullName>
    </submittedName>
</protein>
<organism evidence="10 11">
    <name type="scientific">Geotrypetes seraphini</name>
    <name type="common">Gaboon caecilian</name>
    <name type="synonym">Caecilia seraphini</name>
    <dbReference type="NCBI Taxonomy" id="260995"/>
    <lineage>
        <taxon>Eukaryota</taxon>
        <taxon>Metazoa</taxon>
        <taxon>Chordata</taxon>
        <taxon>Craniata</taxon>
        <taxon>Vertebrata</taxon>
        <taxon>Euteleostomi</taxon>
        <taxon>Amphibia</taxon>
        <taxon>Gymnophiona</taxon>
        <taxon>Geotrypetes</taxon>
    </lineage>
</organism>
<evidence type="ECO:0000313" key="10">
    <source>
        <dbReference type="Proteomes" id="UP000515159"/>
    </source>
</evidence>
<dbReference type="Pfam" id="PF06365">
    <property type="entry name" value="CD34_antigen"/>
    <property type="match status" value="1"/>
</dbReference>
<accession>A0A6P8PD57</accession>
<dbReference type="GO" id="GO:0050901">
    <property type="term" value="P:leukocyte tethering or rolling"/>
    <property type="evidence" value="ECO:0007669"/>
    <property type="project" value="TreeGrafter"/>
</dbReference>
<dbReference type="AlphaFoldDB" id="A0A6P8PD57"/>
<evidence type="ECO:0000256" key="5">
    <source>
        <dbReference type="ARBA" id="ARBA00022989"/>
    </source>
</evidence>
<keyword evidence="3" id="KW-0732">Signal</keyword>
<feature type="transmembrane region" description="Helical" evidence="9">
    <location>
        <begin position="496"/>
        <end position="520"/>
    </location>
</feature>
<evidence type="ECO:0000256" key="7">
    <source>
        <dbReference type="ARBA" id="ARBA00023180"/>
    </source>
</evidence>
<dbReference type="PANTHER" id="PTHR15594">
    <property type="entry name" value="PODOCALYXIN-LIKE PROTEIN 2"/>
    <property type="match status" value="1"/>
</dbReference>
<feature type="compositionally biased region" description="Basic and acidic residues" evidence="8">
    <location>
        <begin position="227"/>
        <end position="239"/>
    </location>
</feature>
<feature type="region of interest" description="Disordered" evidence="8">
    <location>
        <begin position="221"/>
        <end position="252"/>
    </location>
</feature>
<comment type="subcellular location">
    <subcellularLocation>
        <location evidence="1">Membrane</location>
        <topology evidence="1">Single-pass type I membrane protein</topology>
    </subcellularLocation>
</comment>
<dbReference type="FunCoup" id="A0A6P8PD57">
    <property type="interactions" value="592"/>
</dbReference>
<dbReference type="GO" id="GO:0005886">
    <property type="term" value="C:plasma membrane"/>
    <property type="evidence" value="ECO:0007669"/>
    <property type="project" value="UniProtKB-ARBA"/>
</dbReference>
<dbReference type="RefSeq" id="XP_033781784.1">
    <property type="nucleotide sequence ID" value="XM_033925893.1"/>
</dbReference>
<reference evidence="11" key="1">
    <citation type="submission" date="2025-08" db="UniProtKB">
        <authorList>
            <consortium name="RefSeq"/>
        </authorList>
    </citation>
    <scope>IDENTIFICATION</scope>
</reference>
<evidence type="ECO:0000256" key="4">
    <source>
        <dbReference type="ARBA" id="ARBA00022889"/>
    </source>
</evidence>
<dbReference type="PANTHER" id="PTHR15594:SF1">
    <property type="entry name" value="PODOCALYXIN-LIKE PROTEIN 2"/>
    <property type="match status" value="1"/>
</dbReference>
<gene>
    <name evidence="11" type="primary">PODXL2</name>
</gene>
<dbReference type="KEGG" id="gsh:117351109"/>
<dbReference type="InterPro" id="IPR013836">
    <property type="entry name" value="CD34/Podocalyxin"/>
</dbReference>
<dbReference type="CTD" id="50512"/>
<dbReference type="OrthoDB" id="6352820at2759"/>
<evidence type="ECO:0000313" key="11">
    <source>
        <dbReference type="RefSeq" id="XP_033781784.1"/>
    </source>
</evidence>
<dbReference type="InParanoid" id="A0A6P8PD57"/>
<dbReference type="Proteomes" id="UP000515159">
    <property type="component" value="Chromosome 17"/>
</dbReference>
<evidence type="ECO:0000256" key="2">
    <source>
        <dbReference type="ARBA" id="ARBA00022692"/>
    </source>
</evidence>
<name>A0A6P8PD57_GEOSA</name>
<dbReference type="InterPro" id="IPR042397">
    <property type="entry name" value="PODXL2"/>
</dbReference>
<evidence type="ECO:0000256" key="3">
    <source>
        <dbReference type="ARBA" id="ARBA00022729"/>
    </source>
</evidence>
<keyword evidence="4" id="KW-0130">Cell adhesion</keyword>
<keyword evidence="5 9" id="KW-1133">Transmembrane helix</keyword>
<evidence type="ECO:0000256" key="9">
    <source>
        <dbReference type="SAM" id="Phobius"/>
    </source>
</evidence>
<sequence length="598" mass="65522">MPGGAGGGPDLLLLRIQRAEMSPLHRLLVAFGPLCLCLAASEEPTVDLLTSTSLVDYAIPHLEILESSEHTNGGGREPEALPSLLQAFQGSGFSSQENEEEALILQSPQYLWEDGGAVNESNLDLGPPSGYTSPVLRGDETHSKVDLWETATLQLVTDTTDHAVHTASSRSLVEEEALIPLGQDGRAHIRKTHLHHILLADSRNKEESPISVLLTTASSRLTFETQPARRKESPKEESGSKNPSGYDPGTNVEPSLLPVFPVLLATAEESGKIQESVPEDLSKVNLGMGQLDVVPTETAKDEELPLEIDYDTVAPVGSPGFLVPWDEANQVLQTPSKISRKVMTTHTPPGNRENRGMLRAALPTEEPLHSAQVMCKDWSNLAGKNYVILNMSEDTDCEMFRLQKGQQLLSMMEGAFSRKSEQLQTAWMISLSKPNENDKHLLMTLAGEEGLIPINDVLTALEDIKRNLTELGIQNYSTITSCLSRPSPSHSDYGKLFVMLVIIGSICAMIIVSGLIYICWQRQVPKLKNMSHGEELRFVENSCHDNPTLDVTMDGQSEMQEKKASLNGGTAAAPDSWNIFLNKKIKDEVDTLEEDTHL</sequence>
<evidence type="ECO:0000256" key="6">
    <source>
        <dbReference type="ARBA" id="ARBA00023136"/>
    </source>
</evidence>
<evidence type="ECO:0000256" key="1">
    <source>
        <dbReference type="ARBA" id="ARBA00004479"/>
    </source>
</evidence>
<keyword evidence="6 9" id="KW-0472">Membrane</keyword>